<dbReference type="Proteomes" id="UP001331515">
    <property type="component" value="Unassembled WGS sequence"/>
</dbReference>
<name>A0AAN8DIX3_CHAGU</name>
<sequence>MYQYRRQKPMSCTCSLGRMLVLAACLQLALLYPAGSEGMGVHPAVFIPAQGFPWGQTAAADPRSRPGHRCSTLVMCGG</sequence>
<evidence type="ECO:0000256" key="1">
    <source>
        <dbReference type="SAM" id="SignalP"/>
    </source>
</evidence>
<evidence type="ECO:0000313" key="2">
    <source>
        <dbReference type="EMBL" id="KAK5918718.1"/>
    </source>
</evidence>
<protein>
    <submittedName>
        <fullName evidence="2">Uncharacterized protein</fullName>
    </submittedName>
</protein>
<keyword evidence="1" id="KW-0732">Signal</keyword>
<proteinExistence type="predicted"/>
<feature type="chain" id="PRO_5042996765" evidence="1">
    <location>
        <begin position="37"/>
        <end position="78"/>
    </location>
</feature>
<accession>A0AAN8DIX3</accession>
<keyword evidence="3" id="KW-1185">Reference proteome</keyword>
<comment type="caution">
    <text evidence="2">The sequence shown here is derived from an EMBL/GenBank/DDBJ whole genome shotgun (WGS) entry which is preliminary data.</text>
</comment>
<gene>
    <name evidence="2" type="ORF">CgunFtcFv8_003455</name>
</gene>
<dbReference type="AlphaFoldDB" id="A0AAN8DIX3"/>
<reference evidence="2 3" key="1">
    <citation type="journal article" date="2023" name="Mol. Biol. Evol.">
        <title>Genomics of Secondarily Temperate Adaptation in the Only Non-Antarctic Icefish.</title>
        <authorList>
            <person name="Rivera-Colon A.G."/>
            <person name="Rayamajhi N."/>
            <person name="Minhas B.F."/>
            <person name="Madrigal G."/>
            <person name="Bilyk K.T."/>
            <person name="Yoon V."/>
            <person name="Hune M."/>
            <person name="Gregory S."/>
            <person name="Cheng C.H.C."/>
            <person name="Catchen J.M."/>
        </authorList>
    </citation>
    <scope>NUCLEOTIDE SEQUENCE [LARGE SCALE GENOMIC DNA]</scope>
    <source>
        <tissue evidence="2">White muscle</tissue>
    </source>
</reference>
<evidence type="ECO:0000313" key="3">
    <source>
        <dbReference type="Proteomes" id="UP001331515"/>
    </source>
</evidence>
<feature type="signal peptide" evidence="1">
    <location>
        <begin position="1"/>
        <end position="36"/>
    </location>
</feature>
<organism evidence="2 3">
    <name type="scientific">Champsocephalus gunnari</name>
    <name type="common">Mackerel icefish</name>
    <dbReference type="NCBI Taxonomy" id="52237"/>
    <lineage>
        <taxon>Eukaryota</taxon>
        <taxon>Metazoa</taxon>
        <taxon>Chordata</taxon>
        <taxon>Craniata</taxon>
        <taxon>Vertebrata</taxon>
        <taxon>Euteleostomi</taxon>
        <taxon>Actinopterygii</taxon>
        <taxon>Neopterygii</taxon>
        <taxon>Teleostei</taxon>
        <taxon>Neoteleostei</taxon>
        <taxon>Acanthomorphata</taxon>
        <taxon>Eupercaria</taxon>
        <taxon>Perciformes</taxon>
        <taxon>Notothenioidei</taxon>
        <taxon>Channichthyidae</taxon>
        <taxon>Champsocephalus</taxon>
    </lineage>
</organism>
<dbReference type="EMBL" id="JAURVH010001525">
    <property type="protein sequence ID" value="KAK5918718.1"/>
    <property type="molecule type" value="Genomic_DNA"/>
</dbReference>